<keyword evidence="4 6" id="KW-1133">Transmembrane helix</keyword>
<dbReference type="GO" id="GO:0005886">
    <property type="term" value="C:plasma membrane"/>
    <property type="evidence" value="ECO:0007669"/>
    <property type="project" value="UniProtKB-SubCell"/>
</dbReference>
<dbReference type="Pfam" id="PF13190">
    <property type="entry name" value="PDGLE"/>
    <property type="match status" value="1"/>
</dbReference>
<dbReference type="GeneID" id="69064518"/>
<dbReference type="InterPro" id="IPR025937">
    <property type="entry name" value="PDGLE_dom"/>
</dbReference>
<sequence>MKKVYIAIAVMVALSPLFAYAAELVGYSEPLENAAEMIGLEEHPIYSGVLPDYTVPGLDSYSGTLIAGIVGTVITLGVGYGLGAVLRKS</sequence>
<evidence type="ECO:0000259" key="7">
    <source>
        <dbReference type="Pfam" id="PF13190"/>
    </source>
</evidence>
<evidence type="ECO:0000256" key="3">
    <source>
        <dbReference type="ARBA" id="ARBA00022692"/>
    </source>
</evidence>
<dbReference type="Proteomes" id="UP000008136">
    <property type="component" value="Chromosome"/>
</dbReference>
<dbReference type="AlphaFoldDB" id="F2KR00"/>
<dbReference type="EMBL" id="CP002588">
    <property type="protein sequence ID" value="AEA47806.1"/>
    <property type="molecule type" value="Genomic_DNA"/>
</dbReference>
<proteinExistence type="predicted"/>
<protein>
    <submittedName>
        <fullName evidence="8">Cobalamin biosynthesis protein (CbiM-2)</fullName>
    </submittedName>
</protein>
<evidence type="ECO:0000313" key="8">
    <source>
        <dbReference type="EMBL" id="AEA47806.1"/>
    </source>
</evidence>
<keyword evidence="2" id="KW-1003">Cell membrane</keyword>
<dbReference type="eggNOG" id="arCOG03159">
    <property type="taxonomic scope" value="Archaea"/>
</dbReference>
<name>F2KR00_ARCVS</name>
<reference evidence="8 9" key="1">
    <citation type="submission" date="2011-03" db="EMBL/GenBank/DDBJ databases">
        <title>The complete genome of Archaeoglobus veneficus SNP6.</title>
        <authorList>
            <consortium name="US DOE Joint Genome Institute (JGI-PGF)"/>
            <person name="Lucas S."/>
            <person name="Copeland A."/>
            <person name="Lapidus A."/>
            <person name="Bruce D."/>
            <person name="Goodwin L."/>
            <person name="Pitluck S."/>
            <person name="Kyrpides N."/>
            <person name="Mavromatis K."/>
            <person name="Pagani I."/>
            <person name="Ivanova N."/>
            <person name="Mikhailova N."/>
            <person name="Lu M."/>
            <person name="Detter J.C."/>
            <person name="Tapia R."/>
            <person name="Han C."/>
            <person name="Land M."/>
            <person name="Hauser L."/>
            <person name="Markowitz V."/>
            <person name="Cheng J.-F."/>
            <person name="Hugenholtz P."/>
            <person name="Woyke T."/>
            <person name="Wu D."/>
            <person name="Spring S."/>
            <person name="Brambilla E."/>
            <person name="Klenk H.-P."/>
            <person name="Eisen J.A."/>
        </authorList>
    </citation>
    <scope>NUCLEOTIDE SEQUENCE [LARGE SCALE GENOMIC DNA]</scope>
    <source>
        <strain evidence="9">SNP6</strain>
    </source>
</reference>
<keyword evidence="5 6" id="KW-0472">Membrane</keyword>
<comment type="subcellular location">
    <subcellularLocation>
        <location evidence="1">Cell membrane</location>
    </subcellularLocation>
</comment>
<organism evidence="8 9">
    <name type="scientific">Archaeoglobus veneficus (strain DSM 11195 / SNP6)</name>
    <dbReference type="NCBI Taxonomy" id="693661"/>
    <lineage>
        <taxon>Archaea</taxon>
        <taxon>Methanobacteriati</taxon>
        <taxon>Methanobacteriota</taxon>
        <taxon>Archaeoglobi</taxon>
        <taxon>Archaeoglobales</taxon>
        <taxon>Archaeoglobaceae</taxon>
        <taxon>Archaeoglobus</taxon>
    </lineage>
</organism>
<accession>F2KR00</accession>
<evidence type="ECO:0000313" key="9">
    <source>
        <dbReference type="Proteomes" id="UP000008136"/>
    </source>
</evidence>
<keyword evidence="9" id="KW-1185">Reference proteome</keyword>
<feature type="domain" description="PDGLE" evidence="7">
    <location>
        <begin position="39"/>
        <end position="88"/>
    </location>
</feature>
<dbReference type="RefSeq" id="WP_013684462.1">
    <property type="nucleotide sequence ID" value="NC_015320.1"/>
</dbReference>
<gene>
    <name evidence="8" type="ordered locus">Arcve_1810</name>
</gene>
<keyword evidence="3 6" id="KW-0812">Transmembrane</keyword>
<evidence type="ECO:0000256" key="1">
    <source>
        <dbReference type="ARBA" id="ARBA00004236"/>
    </source>
</evidence>
<evidence type="ECO:0000256" key="5">
    <source>
        <dbReference type="ARBA" id="ARBA00023136"/>
    </source>
</evidence>
<evidence type="ECO:0000256" key="4">
    <source>
        <dbReference type="ARBA" id="ARBA00022989"/>
    </source>
</evidence>
<evidence type="ECO:0000256" key="2">
    <source>
        <dbReference type="ARBA" id="ARBA00022475"/>
    </source>
</evidence>
<evidence type="ECO:0000256" key="6">
    <source>
        <dbReference type="SAM" id="Phobius"/>
    </source>
</evidence>
<dbReference type="STRING" id="693661.Arcve_1810"/>
<dbReference type="HOGENOM" id="CLU_179751_0_0_2"/>
<dbReference type="KEGG" id="ave:Arcve_1810"/>
<feature type="transmembrane region" description="Helical" evidence="6">
    <location>
        <begin position="65"/>
        <end position="86"/>
    </location>
</feature>